<evidence type="ECO:0000313" key="2">
    <source>
        <dbReference type="Proteomes" id="UP000286576"/>
    </source>
</evidence>
<dbReference type="SUPFAM" id="SSF48452">
    <property type="entry name" value="TPR-like"/>
    <property type="match status" value="1"/>
</dbReference>
<name>A0A418NN98_9SPHN</name>
<dbReference type="RefSeq" id="WP_119588145.1">
    <property type="nucleotide sequence ID" value="NZ_CAWODQ010000004.1"/>
</dbReference>
<evidence type="ECO:0000313" key="1">
    <source>
        <dbReference type="EMBL" id="RIV83060.1"/>
    </source>
</evidence>
<evidence type="ECO:0008006" key="3">
    <source>
        <dbReference type="Google" id="ProtNLM"/>
    </source>
</evidence>
<keyword evidence="2" id="KW-1185">Reference proteome</keyword>
<dbReference type="Gene3D" id="1.25.40.10">
    <property type="entry name" value="Tetratricopeptide repeat domain"/>
    <property type="match status" value="1"/>
</dbReference>
<dbReference type="EMBL" id="QXFL01000012">
    <property type="protein sequence ID" value="RIV83060.1"/>
    <property type="molecule type" value="Genomic_DNA"/>
</dbReference>
<organism evidence="1 2">
    <name type="scientific">Aurantiacibacter zhengii</name>
    <dbReference type="NCBI Taxonomy" id="2307003"/>
    <lineage>
        <taxon>Bacteria</taxon>
        <taxon>Pseudomonadati</taxon>
        <taxon>Pseudomonadota</taxon>
        <taxon>Alphaproteobacteria</taxon>
        <taxon>Sphingomonadales</taxon>
        <taxon>Erythrobacteraceae</taxon>
        <taxon>Aurantiacibacter</taxon>
    </lineage>
</organism>
<gene>
    <name evidence="1" type="ORF">D2V07_17210</name>
</gene>
<comment type="caution">
    <text evidence="1">The sequence shown here is derived from an EMBL/GenBank/DDBJ whole genome shotgun (WGS) entry which is preliminary data.</text>
</comment>
<proteinExistence type="predicted"/>
<reference evidence="1 2" key="1">
    <citation type="submission" date="2018-08" db="EMBL/GenBank/DDBJ databases">
        <title>Erythrobacter zhengii sp.nov., a bacterium isolated from deep-sea sediment.</title>
        <authorList>
            <person name="Fang C."/>
            <person name="Wu Y.-H."/>
            <person name="Sun C."/>
            <person name="Wang H."/>
            <person name="Cheng H."/>
            <person name="Meng F.-X."/>
            <person name="Wang C.-S."/>
            <person name="Xu X.-W."/>
        </authorList>
    </citation>
    <scope>NUCLEOTIDE SEQUENCE [LARGE SCALE GENOMIC DNA]</scope>
    <source>
        <strain evidence="1 2">V18</strain>
    </source>
</reference>
<sequence length="235" mass="24839">MKTKLIAGILLLPVAALVTVVQLDQQSRISPSYAAVVPAGFSGSAARERSKMALQAGQPEIAVAQARQQIELRPMPAESLTVLALASLQNGDAETARAALEASSRRGWREPISQLASGQGALEQQQYEIASQRVVALLSTDNLTESALALLGELVTVPEGRQAMANRMASFGRWQDKTLVPASGVAAPDDWVATIVLAVDQGADLACSRMERLASRYERIDEGAAAEKISATACT</sequence>
<dbReference type="AlphaFoldDB" id="A0A418NN98"/>
<protein>
    <recommendedName>
        <fullName evidence="3">Tetratricopeptide repeat protein</fullName>
    </recommendedName>
</protein>
<dbReference type="InterPro" id="IPR011990">
    <property type="entry name" value="TPR-like_helical_dom_sf"/>
</dbReference>
<dbReference type="OrthoDB" id="7505978at2"/>
<accession>A0A418NN98</accession>
<dbReference type="Proteomes" id="UP000286576">
    <property type="component" value="Unassembled WGS sequence"/>
</dbReference>